<organism evidence="2 3">
    <name type="scientific">Aerosakkonema funiforme FACHB-1375</name>
    <dbReference type="NCBI Taxonomy" id="2949571"/>
    <lineage>
        <taxon>Bacteria</taxon>
        <taxon>Bacillati</taxon>
        <taxon>Cyanobacteriota</taxon>
        <taxon>Cyanophyceae</taxon>
        <taxon>Oscillatoriophycideae</taxon>
        <taxon>Aerosakkonematales</taxon>
        <taxon>Aerosakkonemataceae</taxon>
        <taxon>Aerosakkonema</taxon>
    </lineage>
</organism>
<evidence type="ECO:0000313" key="2">
    <source>
        <dbReference type="EMBL" id="MBD2181093.1"/>
    </source>
</evidence>
<sequence>MIDKETAKRLVTEQINAHSNVKPGFEWVVIDEATIENDYGWVFCYQTRLFLETKNNIYRRAGNYPILVEKSDGSLHYLNTQNNSLKKSLELFEEQKRSPKQNNYYELFCFLKAYMATMKFGGFPNEREAIQYYVSFTKLIDIKKVIAQGKEQVAETHFPAEKISTITNRVFKNKEDAKNWLKEVIQLLELSIIDVR</sequence>
<feature type="domain" description="Immunity protein 35" evidence="1">
    <location>
        <begin position="7"/>
        <end position="76"/>
    </location>
</feature>
<dbReference type="AlphaFoldDB" id="A0A926VC55"/>
<dbReference type="Pfam" id="PF15567">
    <property type="entry name" value="Imm35"/>
    <property type="match status" value="1"/>
</dbReference>
<gene>
    <name evidence="2" type="ORF">H6G03_08260</name>
</gene>
<accession>A0A926VC55</accession>
<dbReference type="RefSeq" id="WP_190463859.1">
    <property type="nucleotide sequence ID" value="NZ_JACJPW010000016.1"/>
</dbReference>
<evidence type="ECO:0000259" key="1">
    <source>
        <dbReference type="Pfam" id="PF15567"/>
    </source>
</evidence>
<dbReference type="EMBL" id="JACJPW010000016">
    <property type="protein sequence ID" value="MBD2181093.1"/>
    <property type="molecule type" value="Genomic_DNA"/>
</dbReference>
<reference evidence="2" key="2">
    <citation type="submission" date="2020-08" db="EMBL/GenBank/DDBJ databases">
        <authorList>
            <person name="Chen M."/>
            <person name="Teng W."/>
            <person name="Zhao L."/>
            <person name="Hu C."/>
            <person name="Zhou Y."/>
            <person name="Han B."/>
            <person name="Song L."/>
            <person name="Shu W."/>
        </authorList>
    </citation>
    <scope>NUCLEOTIDE SEQUENCE</scope>
    <source>
        <strain evidence="2">FACHB-1375</strain>
    </source>
</reference>
<keyword evidence="3" id="KW-1185">Reference proteome</keyword>
<dbReference type="Proteomes" id="UP000641646">
    <property type="component" value="Unassembled WGS sequence"/>
</dbReference>
<comment type="caution">
    <text evidence="2">The sequence shown here is derived from an EMBL/GenBank/DDBJ whole genome shotgun (WGS) entry which is preliminary data.</text>
</comment>
<reference evidence="2" key="1">
    <citation type="journal article" date="2015" name="ISME J.">
        <title>Draft Genome Sequence of Streptomyces incarnatus NRRL8089, which Produces the Nucleoside Antibiotic Sinefungin.</title>
        <authorList>
            <person name="Oshima K."/>
            <person name="Hattori M."/>
            <person name="Shimizu H."/>
            <person name="Fukuda K."/>
            <person name="Nemoto M."/>
            <person name="Inagaki K."/>
            <person name="Tamura T."/>
        </authorList>
    </citation>
    <scope>NUCLEOTIDE SEQUENCE</scope>
    <source>
        <strain evidence="2">FACHB-1375</strain>
    </source>
</reference>
<proteinExistence type="predicted"/>
<protein>
    <recommendedName>
        <fullName evidence="1">Immunity protein 35 domain-containing protein</fullName>
    </recommendedName>
</protein>
<evidence type="ECO:0000313" key="3">
    <source>
        <dbReference type="Proteomes" id="UP000641646"/>
    </source>
</evidence>
<name>A0A926VC55_9CYAN</name>
<dbReference type="InterPro" id="IPR029082">
    <property type="entry name" value="Imm35"/>
</dbReference>